<feature type="non-terminal residue" evidence="1">
    <location>
        <position position="1"/>
    </location>
</feature>
<proteinExistence type="predicted"/>
<keyword evidence="2" id="KW-1185">Reference proteome</keyword>
<sequence>PLNHSLGTWWAGNRKTSGECGQSPVEGPRDGPGGVSLDELLQLQSFSQQNIKEKPQKNHKEYRMSSSILKQTILRTQSLIPLNTVRPSILGSLSGLKQQRFNSTKTLKCSEEDALKLLNQQRKLRPSSPHFTIYEPQLTWYSSIANRITGCGLSLGFYAYALGYMALPNSMPLDSETVVQFVASSPEWAKVAGKAVVALPFTYHTFNGVRHLAWDMGYLLDLKTSYTAGYTVLGLTAVSTVGLVLI</sequence>
<evidence type="ECO:0000313" key="1">
    <source>
        <dbReference type="EMBL" id="KAI7944567.1"/>
    </source>
</evidence>
<dbReference type="EMBL" id="CM045874">
    <property type="protein sequence ID" value="KAI7944567.1"/>
    <property type="molecule type" value="Genomic_DNA"/>
</dbReference>
<protein>
    <submittedName>
        <fullName evidence="1">Uncharacterized protein</fullName>
    </submittedName>
</protein>
<dbReference type="Proteomes" id="UP001060170">
    <property type="component" value="Chromosome 10"/>
</dbReference>
<accession>A0ACC0E4I2</accession>
<reference evidence="2" key="2">
    <citation type="journal article" date="2018" name="Mol. Plant Microbe Interact.">
        <title>Genome sequence resources for the wheat stripe rust pathogen (Puccinia striiformis f. sp. tritici) and the barley stripe rust pathogen (Puccinia striiformis f. sp. hordei).</title>
        <authorList>
            <person name="Xia C."/>
            <person name="Wang M."/>
            <person name="Yin C."/>
            <person name="Cornejo O.E."/>
            <person name="Hulbert S.H."/>
            <person name="Chen X."/>
        </authorList>
    </citation>
    <scope>NUCLEOTIDE SEQUENCE [LARGE SCALE GENOMIC DNA]</scope>
    <source>
        <strain evidence="2">93-210</strain>
    </source>
</reference>
<evidence type="ECO:0000313" key="2">
    <source>
        <dbReference type="Proteomes" id="UP001060170"/>
    </source>
</evidence>
<reference evidence="1 2" key="3">
    <citation type="journal article" date="2022" name="Microbiol. Spectr.">
        <title>Folding features and dynamics of 3D genome architecture in plant fungal pathogens.</title>
        <authorList>
            <person name="Xia C."/>
        </authorList>
    </citation>
    <scope>NUCLEOTIDE SEQUENCE [LARGE SCALE GENOMIC DNA]</scope>
    <source>
        <strain evidence="1 2">93-210</strain>
    </source>
</reference>
<organism evidence="1 2">
    <name type="scientific">Puccinia striiformis f. sp. tritici</name>
    <dbReference type="NCBI Taxonomy" id="168172"/>
    <lineage>
        <taxon>Eukaryota</taxon>
        <taxon>Fungi</taxon>
        <taxon>Dikarya</taxon>
        <taxon>Basidiomycota</taxon>
        <taxon>Pucciniomycotina</taxon>
        <taxon>Pucciniomycetes</taxon>
        <taxon>Pucciniales</taxon>
        <taxon>Pucciniaceae</taxon>
        <taxon>Puccinia</taxon>
    </lineage>
</organism>
<reference evidence="2" key="1">
    <citation type="journal article" date="2018" name="BMC Genomics">
        <title>Genomic insights into host adaptation between the wheat stripe rust pathogen (Puccinia striiformis f. sp. tritici) and the barley stripe rust pathogen (Puccinia striiformis f. sp. hordei).</title>
        <authorList>
            <person name="Xia C."/>
            <person name="Wang M."/>
            <person name="Yin C."/>
            <person name="Cornejo O.E."/>
            <person name="Hulbert S.H."/>
            <person name="Chen X."/>
        </authorList>
    </citation>
    <scope>NUCLEOTIDE SEQUENCE [LARGE SCALE GENOMIC DNA]</scope>
    <source>
        <strain evidence="2">93-210</strain>
    </source>
</reference>
<name>A0ACC0E4I2_9BASI</name>
<gene>
    <name evidence="1" type="ORF">MJO28_010262</name>
</gene>
<comment type="caution">
    <text evidence="1">The sequence shown here is derived from an EMBL/GenBank/DDBJ whole genome shotgun (WGS) entry which is preliminary data.</text>
</comment>